<evidence type="ECO:0000313" key="1">
    <source>
        <dbReference type="EMBL" id="MCR0235268.1"/>
    </source>
</evidence>
<evidence type="ECO:0000313" key="2">
    <source>
        <dbReference type="EMBL" id="RGC17515.1"/>
    </source>
</evidence>
<accession>A0A3E2W1M0</accession>
<proteinExistence type="predicted"/>
<dbReference type="InterPro" id="IPR009091">
    <property type="entry name" value="RCC1/BLIP-II"/>
</dbReference>
<sequence>MNDLFYVLYNCMDKDGIRNRLDSVYWLYSIENIIVKRNDVYRRFLKVRFFNRFFNEQNDLMQMKFNFHGQEFTIKRFEFVSEYQNQNLLGFVYEIELSDASTDLSLISYIADGEEYVVNGHIVSNIKLNYDRQQLNLLNDYTSDLTVNTLPLIKDKFWVCSCGFCNAANSDVCESCGSEKQNLIELMNEDLRERAYKQPDKFLRMDEQQTLDNILENYAIKMEDTYGLDKRKLLSCLDKSSLKIKHEKLITDKIKRFLEDEKLTLSVDLSFEENIRQYCEKITGELITTEMVTQLGNLKEREVEYRQLCESQMRVNQQRRKKQAIMVGSGALILIALLINTVMQQTSHDNENISDTASAKIEQKTEKETVKSENHNLPQIEAGVYSTIALKKDGTVLSTTIHKSEDSRGQNNVKNWENIIQVSSNEYHTVGLKDDGSVISTSINTSNDTGQAEVDRWTDIVQVSAGTWHTVGLRKDGTVISTFIDDMYDFGQGDVDDWTDIIQVCAAWDHTIGLKTDGTVVSTKINNEKYDFGETDVTDWTGIVQIASGSNHTLGLRNDGTVVSIGYEKDGRCSVSGWRDIIAISAGRFHSIGLRKDGTVISTEILDKKENFGQTEVAEWSNVVQISAGWLHTVALTQDGHILYTEINKKADDNGQTEVAEWDLNGGD</sequence>
<comment type="caution">
    <text evidence="2">The sequence shown here is derived from an EMBL/GenBank/DDBJ whole genome shotgun (WGS) entry which is preliminary data.</text>
</comment>
<dbReference type="PANTHER" id="PTHR45982">
    <property type="entry name" value="REGULATOR OF CHROMOSOME CONDENSATION"/>
    <property type="match status" value="1"/>
</dbReference>
<dbReference type="InterPro" id="IPR000408">
    <property type="entry name" value="Reg_chr_condens"/>
</dbReference>
<reference evidence="2 3" key="1">
    <citation type="submission" date="2018-08" db="EMBL/GenBank/DDBJ databases">
        <title>A genome reference for cultivated species of the human gut microbiota.</title>
        <authorList>
            <person name="Zou Y."/>
            <person name="Xue W."/>
            <person name="Luo G."/>
        </authorList>
    </citation>
    <scope>NUCLEOTIDE SEQUENCE [LARGE SCALE GENOMIC DNA]</scope>
    <source>
        <strain evidence="2 3">OF01-2LB</strain>
    </source>
</reference>
<gene>
    <name evidence="2" type="ORF">DXA38_04165</name>
    <name evidence="1" type="ORF">MKC95_21100</name>
</gene>
<dbReference type="Proteomes" id="UP000260025">
    <property type="component" value="Unassembled WGS sequence"/>
</dbReference>
<organism evidence="2 3">
    <name type="scientific">Clostridium innocuum</name>
    <dbReference type="NCBI Taxonomy" id="1522"/>
    <lineage>
        <taxon>Bacteria</taxon>
        <taxon>Bacillati</taxon>
        <taxon>Bacillota</taxon>
        <taxon>Clostridia</taxon>
        <taxon>Eubacteriales</taxon>
        <taxon>Clostridiaceae</taxon>
        <taxon>Clostridium</taxon>
    </lineage>
</organism>
<dbReference type="EMBL" id="QVEV01000004">
    <property type="protein sequence ID" value="RGC17515.1"/>
    <property type="molecule type" value="Genomic_DNA"/>
</dbReference>
<dbReference type="AlphaFoldDB" id="A0A3E2W1M0"/>
<dbReference type="RefSeq" id="WP_117442121.1">
    <property type="nucleotide sequence ID" value="NZ_QVEV01000004.1"/>
</dbReference>
<dbReference type="EMBL" id="JAKTMA010000057">
    <property type="protein sequence ID" value="MCR0235268.1"/>
    <property type="molecule type" value="Genomic_DNA"/>
</dbReference>
<dbReference type="PROSITE" id="PS00626">
    <property type="entry name" value="RCC1_2"/>
    <property type="match status" value="2"/>
</dbReference>
<protein>
    <recommendedName>
        <fullName evidence="4">Chromosome condensation regulator</fullName>
    </recommendedName>
</protein>
<dbReference type="Gene3D" id="2.130.10.30">
    <property type="entry name" value="Regulator of chromosome condensation 1/beta-lactamase-inhibitor protein II"/>
    <property type="match status" value="2"/>
</dbReference>
<evidence type="ECO:0008006" key="4">
    <source>
        <dbReference type="Google" id="ProtNLM"/>
    </source>
</evidence>
<dbReference type="PANTHER" id="PTHR45982:SF1">
    <property type="entry name" value="REGULATOR OF CHROMOSOME CONDENSATION"/>
    <property type="match status" value="1"/>
</dbReference>
<dbReference type="InterPro" id="IPR051553">
    <property type="entry name" value="Ran_GTPase-activating"/>
</dbReference>
<reference evidence="1" key="2">
    <citation type="journal article" date="2022" name="Clin. Infect. Dis.">
        <title>Association between Clostridium innocuum and antibiotic-associated diarrhea in adults and children: A cross-sectional study and comparative genomics analysis.</title>
        <authorList>
            <person name="Cherny K.E."/>
            <person name="Muscat E.B."/>
            <person name="Balaji A."/>
            <person name="Mukherjee J."/>
            <person name="Ozer E.A."/>
            <person name="Angarone M.P."/>
            <person name="Hauser A.R."/>
            <person name="Sichel J.S."/>
            <person name="Amponsah E."/>
            <person name="Kociolek L.K."/>
        </authorList>
    </citation>
    <scope>NUCLEOTIDE SEQUENCE</scope>
    <source>
        <strain evidence="1">NU1-AC-029v</strain>
    </source>
</reference>
<evidence type="ECO:0000313" key="3">
    <source>
        <dbReference type="Proteomes" id="UP000260025"/>
    </source>
</evidence>
<dbReference type="OrthoDB" id="9796385at2"/>
<dbReference type="SUPFAM" id="SSF50985">
    <property type="entry name" value="RCC1/BLIP-II"/>
    <property type="match status" value="1"/>
</dbReference>
<dbReference type="Proteomes" id="UP001203972">
    <property type="component" value="Unassembled WGS sequence"/>
</dbReference>
<dbReference type="Pfam" id="PF13540">
    <property type="entry name" value="RCC1_2"/>
    <property type="match status" value="2"/>
</dbReference>
<name>A0A3E2W1M0_CLOIN</name>